<dbReference type="SMART" id="SM00369">
    <property type="entry name" value="LRR_TYP"/>
    <property type="match status" value="5"/>
</dbReference>
<proteinExistence type="predicted"/>
<dbReference type="Pfam" id="PF00560">
    <property type="entry name" value="LRR_1"/>
    <property type="match status" value="1"/>
</dbReference>
<reference evidence="12" key="1">
    <citation type="submission" date="2017-06" db="EMBL/GenBank/DDBJ databases">
        <authorList>
            <person name="Varghese N."/>
            <person name="Submissions S."/>
        </authorList>
    </citation>
    <scope>NUCLEOTIDE SEQUENCE [LARGE SCALE GENOMIC DNA]</scope>
    <source>
        <strain evidence="12">NKM1</strain>
    </source>
</reference>
<keyword evidence="7" id="KW-0472">Membrane</keyword>
<dbReference type="FunFam" id="3.80.10.10:FF:000400">
    <property type="entry name" value="Nuclear pore complex protein NUP107"/>
    <property type="match status" value="1"/>
</dbReference>
<protein>
    <submittedName>
        <fullName evidence="11">Leucine Rich Repeat</fullName>
    </submittedName>
</protein>
<evidence type="ECO:0000313" key="12">
    <source>
        <dbReference type="Proteomes" id="UP000198432"/>
    </source>
</evidence>
<dbReference type="SUPFAM" id="SSF52058">
    <property type="entry name" value="L domain-like"/>
    <property type="match status" value="1"/>
</dbReference>
<evidence type="ECO:0000256" key="5">
    <source>
        <dbReference type="ARBA" id="ARBA00022737"/>
    </source>
</evidence>
<dbReference type="InterPro" id="IPR001611">
    <property type="entry name" value="Leu-rich_rpt"/>
</dbReference>
<evidence type="ECO:0000256" key="3">
    <source>
        <dbReference type="ARBA" id="ARBA00022692"/>
    </source>
</evidence>
<evidence type="ECO:0000259" key="10">
    <source>
        <dbReference type="Pfam" id="PF23598"/>
    </source>
</evidence>
<dbReference type="OrthoDB" id="976756at2"/>
<accession>A0A239LI05</accession>
<evidence type="ECO:0000256" key="2">
    <source>
        <dbReference type="ARBA" id="ARBA00022614"/>
    </source>
</evidence>
<dbReference type="Pfam" id="PF13855">
    <property type="entry name" value="LRR_8"/>
    <property type="match status" value="1"/>
</dbReference>
<evidence type="ECO:0000256" key="1">
    <source>
        <dbReference type="ARBA" id="ARBA00004167"/>
    </source>
</evidence>
<dbReference type="GO" id="GO:0006952">
    <property type="term" value="P:defense response"/>
    <property type="evidence" value="ECO:0007669"/>
    <property type="project" value="UniProtKB-ARBA"/>
</dbReference>
<dbReference type="InterPro" id="IPR055414">
    <property type="entry name" value="LRR_R13L4/SHOC2-like"/>
</dbReference>
<dbReference type="PANTHER" id="PTHR27000:SF783">
    <property type="entry name" value="MALECTIN DOMAIN-CONTAINING PROTEIN"/>
    <property type="match status" value="1"/>
</dbReference>
<evidence type="ECO:0000256" key="7">
    <source>
        <dbReference type="ARBA" id="ARBA00023136"/>
    </source>
</evidence>
<dbReference type="AlphaFoldDB" id="A0A239LI05"/>
<dbReference type="Pfam" id="PF23598">
    <property type="entry name" value="LRR_14"/>
    <property type="match status" value="1"/>
</dbReference>
<name>A0A239LI05_9BACT</name>
<dbReference type="GO" id="GO:0051707">
    <property type="term" value="P:response to other organism"/>
    <property type="evidence" value="ECO:0007669"/>
    <property type="project" value="UniProtKB-ARBA"/>
</dbReference>
<keyword evidence="3" id="KW-0812">Transmembrane</keyword>
<dbReference type="Proteomes" id="UP000198432">
    <property type="component" value="Unassembled WGS sequence"/>
</dbReference>
<evidence type="ECO:0000313" key="11">
    <source>
        <dbReference type="EMBL" id="SNT29995.1"/>
    </source>
</evidence>
<dbReference type="InterPro" id="IPR003591">
    <property type="entry name" value="Leu-rich_rpt_typical-subtyp"/>
</dbReference>
<keyword evidence="5" id="KW-0677">Repeat</keyword>
<dbReference type="FunFam" id="3.80.10.10:FF:000453">
    <property type="entry name" value="Leucine-rich receptor-like protein kinase family protein"/>
    <property type="match status" value="1"/>
</dbReference>
<evidence type="ECO:0000256" key="6">
    <source>
        <dbReference type="ARBA" id="ARBA00022989"/>
    </source>
</evidence>
<organism evidence="11 12">
    <name type="scientific">Pontibacter ummariensis</name>
    <dbReference type="NCBI Taxonomy" id="1610492"/>
    <lineage>
        <taxon>Bacteria</taxon>
        <taxon>Pseudomonadati</taxon>
        <taxon>Bacteroidota</taxon>
        <taxon>Cytophagia</taxon>
        <taxon>Cytophagales</taxon>
        <taxon>Hymenobacteraceae</taxon>
        <taxon>Pontibacter</taxon>
    </lineage>
</organism>
<keyword evidence="2" id="KW-0433">Leucine-rich repeat</keyword>
<evidence type="ECO:0000256" key="4">
    <source>
        <dbReference type="ARBA" id="ARBA00022729"/>
    </source>
</evidence>
<evidence type="ECO:0000256" key="8">
    <source>
        <dbReference type="ARBA" id="ARBA00023170"/>
    </source>
</evidence>
<dbReference type="PANTHER" id="PTHR27000">
    <property type="entry name" value="LEUCINE-RICH REPEAT RECEPTOR-LIKE PROTEIN KINASE FAMILY PROTEIN-RELATED"/>
    <property type="match status" value="1"/>
</dbReference>
<keyword evidence="8" id="KW-0675">Receptor</keyword>
<feature type="non-terminal residue" evidence="11">
    <location>
        <position position="524"/>
    </location>
</feature>
<dbReference type="InterPro" id="IPR032675">
    <property type="entry name" value="LRR_dom_sf"/>
</dbReference>
<dbReference type="Gene3D" id="3.80.10.10">
    <property type="entry name" value="Ribonuclease Inhibitor"/>
    <property type="match status" value="3"/>
</dbReference>
<dbReference type="GO" id="GO:0016020">
    <property type="term" value="C:membrane"/>
    <property type="evidence" value="ECO:0007669"/>
    <property type="project" value="UniProtKB-SubCell"/>
</dbReference>
<dbReference type="EMBL" id="FZOQ01000042">
    <property type="protein sequence ID" value="SNT29995.1"/>
    <property type="molecule type" value="Genomic_DNA"/>
</dbReference>
<gene>
    <name evidence="11" type="ORF">SAMN06296052_14220</name>
</gene>
<keyword evidence="9" id="KW-0325">Glycoprotein</keyword>
<comment type="subcellular location">
    <subcellularLocation>
        <location evidence="1">Membrane</location>
        <topology evidence="1">Single-pass membrane protein</topology>
    </subcellularLocation>
</comment>
<keyword evidence="12" id="KW-1185">Reference proteome</keyword>
<keyword evidence="4" id="KW-0732">Signal</keyword>
<sequence>MKDLYASPAALPSQLKNGARCLQGLLARMALLLALGGLLLQQAQAAVPPRLEQPVRSAESDSLEAVLARLRVQHLLALEGRQYGQDRDRERREWLSAYRAYTLERDALIEAHYARQGKETKQQQSSDGSLSLQSVSGFDLVPDSVELRALRDLYSSTGGEGWTHSTNWLTGTTSADFDTWYGVTVTNGDVTAIILSRNALGDTIPSSLGELSMLSYLHLNGNRLSGPVPECLRSLPELQNLYLGQNSFSGPLPLWLGQLSKLQVLSLHDNALTGGIPESLGNLAALTSLNLDGNRLSGGIPAALGRLTNLLSLYLSFNSLTGPIPDSLANLTRLQHLDFYRNDLGGEVPDWLGDFSDLETLKLRSCGLSGPIPASLGNLSKLYYLSLRGNGLTGGIPESLGNLASMRNLYLSDNSLSGPVPGSLAALAVLENLDLFTNKLEGGLPDFSASPNRSSLNLRVQGNRLGFGVIEPNMTGAGTSAIGTFTYSPQDDIPAPDTLGFTAGQPLELRAVTGGTRNLYQWQR</sequence>
<evidence type="ECO:0000256" key="9">
    <source>
        <dbReference type="ARBA" id="ARBA00023180"/>
    </source>
</evidence>
<keyword evidence="6" id="KW-1133">Transmembrane helix</keyword>
<feature type="domain" description="Disease resistance R13L4/SHOC-2-like LRR" evidence="10">
    <location>
        <begin position="206"/>
        <end position="342"/>
    </location>
</feature>